<reference evidence="1 2" key="1">
    <citation type="submission" date="2015-09" db="EMBL/GenBank/DDBJ databases">
        <title>Atta colombica WGS genome.</title>
        <authorList>
            <person name="Nygaard S."/>
            <person name="Hu H."/>
            <person name="Boomsma J."/>
            <person name="Zhang G."/>
        </authorList>
    </citation>
    <scope>NUCLEOTIDE SEQUENCE [LARGE SCALE GENOMIC DNA]</scope>
    <source>
        <strain evidence="1">Treedump-2</strain>
        <tissue evidence="1">Whole body</tissue>
    </source>
</reference>
<organism evidence="1 2">
    <name type="scientific">Atta colombica</name>
    <dbReference type="NCBI Taxonomy" id="520822"/>
    <lineage>
        <taxon>Eukaryota</taxon>
        <taxon>Metazoa</taxon>
        <taxon>Ecdysozoa</taxon>
        <taxon>Arthropoda</taxon>
        <taxon>Hexapoda</taxon>
        <taxon>Insecta</taxon>
        <taxon>Pterygota</taxon>
        <taxon>Neoptera</taxon>
        <taxon>Endopterygota</taxon>
        <taxon>Hymenoptera</taxon>
        <taxon>Apocrita</taxon>
        <taxon>Aculeata</taxon>
        <taxon>Formicoidea</taxon>
        <taxon>Formicidae</taxon>
        <taxon>Myrmicinae</taxon>
        <taxon>Atta</taxon>
    </lineage>
</organism>
<protein>
    <submittedName>
        <fullName evidence="1">Uncharacterized protein</fullName>
    </submittedName>
</protein>
<proteinExistence type="predicted"/>
<keyword evidence="2" id="KW-1185">Reference proteome</keyword>
<sequence>MDSLFFNQICTDQKRFGVGAILYIIKINFYCRNNIRFIQCCYTCDFVDLIFLTVHKTKKDAENGHAVQLNTVEQQTNQKIFFCLPYSLKEDSHYLKDMNSINQVFLEPRMSQSDYFTHQRPCFFYDLESDYFLMERCHPHTASRIIILQVIFSLFFSRSCITMSTTIDDNDDLNVVIH</sequence>
<name>A0A151I3G4_9HYME</name>
<evidence type="ECO:0000313" key="2">
    <source>
        <dbReference type="Proteomes" id="UP000078540"/>
    </source>
</evidence>
<dbReference type="EMBL" id="KQ976496">
    <property type="protein sequence ID" value="KYM83285.1"/>
    <property type="molecule type" value="Genomic_DNA"/>
</dbReference>
<gene>
    <name evidence="1" type="ORF">ALC53_06238</name>
</gene>
<evidence type="ECO:0000313" key="1">
    <source>
        <dbReference type="EMBL" id="KYM83285.1"/>
    </source>
</evidence>
<accession>A0A151I3G4</accession>
<dbReference type="Proteomes" id="UP000078540">
    <property type="component" value="Unassembled WGS sequence"/>
</dbReference>
<dbReference type="AlphaFoldDB" id="A0A151I3G4"/>